<proteinExistence type="predicted"/>
<dbReference type="Pfam" id="PF11955">
    <property type="entry name" value="PORR"/>
    <property type="match status" value="1"/>
</dbReference>
<evidence type="ECO:0000259" key="1">
    <source>
        <dbReference type="Pfam" id="PF11955"/>
    </source>
</evidence>
<dbReference type="GO" id="GO:0003723">
    <property type="term" value="F:RNA binding"/>
    <property type="evidence" value="ECO:0007669"/>
    <property type="project" value="InterPro"/>
</dbReference>
<dbReference type="OrthoDB" id="1605127at2759"/>
<protein>
    <recommendedName>
        <fullName evidence="1">PORR domain-containing protein</fullName>
    </recommendedName>
</protein>
<dbReference type="Proteomes" id="UP000594638">
    <property type="component" value="Unassembled WGS sequence"/>
</dbReference>
<dbReference type="PANTHER" id="PTHR31476">
    <property type="entry name" value="PROTEIN WHAT'S THIS FACTOR 1 HOMOLOG, CHLOROPLASTIC"/>
    <property type="match status" value="1"/>
</dbReference>
<dbReference type="AlphaFoldDB" id="A0A8S0T709"/>
<dbReference type="InterPro" id="IPR045040">
    <property type="entry name" value="PORR_fam"/>
</dbReference>
<evidence type="ECO:0000313" key="2">
    <source>
        <dbReference type="EMBL" id="CAA2999610.1"/>
    </source>
</evidence>
<feature type="domain" description="PORR" evidence="1">
    <location>
        <begin position="1"/>
        <end position="45"/>
    </location>
</feature>
<name>A0A8S0T709_OLEEU</name>
<evidence type="ECO:0000313" key="3">
    <source>
        <dbReference type="Proteomes" id="UP000594638"/>
    </source>
</evidence>
<reference evidence="2 3" key="1">
    <citation type="submission" date="2019-12" db="EMBL/GenBank/DDBJ databases">
        <authorList>
            <person name="Alioto T."/>
            <person name="Alioto T."/>
            <person name="Gomez Garrido J."/>
        </authorList>
    </citation>
    <scope>NUCLEOTIDE SEQUENCE [LARGE SCALE GENOMIC DNA]</scope>
</reference>
<dbReference type="EMBL" id="CACTIH010005642">
    <property type="protein sequence ID" value="CAA2999610.1"/>
    <property type="molecule type" value="Genomic_DNA"/>
</dbReference>
<organism evidence="2 3">
    <name type="scientific">Olea europaea subsp. europaea</name>
    <dbReference type="NCBI Taxonomy" id="158383"/>
    <lineage>
        <taxon>Eukaryota</taxon>
        <taxon>Viridiplantae</taxon>
        <taxon>Streptophyta</taxon>
        <taxon>Embryophyta</taxon>
        <taxon>Tracheophyta</taxon>
        <taxon>Spermatophyta</taxon>
        <taxon>Magnoliopsida</taxon>
        <taxon>eudicotyledons</taxon>
        <taxon>Gunneridae</taxon>
        <taxon>Pentapetalae</taxon>
        <taxon>asterids</taxon>
        <taxon>lamiids</taxon>
        <taxon>Lamiales</taxon>
        <taxon>Oleaceae</taxon>
        <taxon>Oleeae</taxon>
        <taxon>Olea</taxon>
    </lineage>
</organism>
<comment type="caution">
    <text evidence="2">The sequence shown here is derived from an EMBL/GenBank/DDBJ whole genome shotgun (WGS) entry which is preliminary data.</text>
</comment>
<dbReference type="PANTHER" id="PTHR31476:SF15">
    <property type="entry name" value="ASSOCIATED SALT-INDUCIBLE PROTEIN, PUTATIVE-RELATED"/>
    <property type="match status" value="1"/>
</dbReference>
<accession>A0A8S0T709</accession>
<dbReference type="Gramene" id="OE9A093543T1">
    <property type="protein sequence ID" value="OE9A093543C1"/>
    <property type="gene ID" value="OE9A093543"/>
</dbReference>
<keyword evidence="3" id="KW-1185">Reference proteome</keyword>
<sequence>MFYQSTKGKRHTVFLMEAYERECLVEPNLVYEARRKLLEVVHLERRGLDRGGDELKSVVSDGNGVKEIEND</sequence>
<gene>
    <name evidence="2" type="ORF">OLEA9_A093543</name>
</gene>
<dbReference type="InterPro" id="IPR021099">
    <property type="entry name" value="PORR_domain"/>
</dbReference>